<feature type="binding site" evidence="11">
    <location>
        <position position="57"/>
    </location>
    <ligand>
        <name>Mg(2+)</name>
        <dbReference type="ChEBI" id="CHEBI:18420"/>
    </ligand>
</feature>
<comment type="catalytic activity">
    <reaction evidence="11">
        <text>apo-[ACP] + CoA = holo-[ACP] + adenosine 3',5'-bisphosphate + H(+)</text>
        <dbReference type="Rhea" id="RHEA:12068"/>
        <dbReference type="Rhea" id="RHEA-COMP:9685"/>
        <dbReference type="Rhea" id="RHEA-COMP:9690"/>
        <dbReference type="ChEBI" id="CHEBI:15378"/>
        <dbReference type="ChEBI" id="CHEBI:29999"/>
        <dbReference type="ChEBI" id="CHEBI:57287"/>
        <dbReference type="ChEBI" id="CHEBI:58343"/>
        <dbReference type="ChEBI" id="CHEBI:64479"/>
        <dbReference type="EC" id="2.7.8.7"/>
    </reaction>
</comment>
<keyword evidence="6 11" id="KW-0479">Metal-binding</keyword>
<feature type="binding site" evidence="11">
    <location>
        <position position="8"/>
    </location>
    <ligand>
        <name>Mg(2+)</name>
        <dbReference type="ChEBI" id="CHEBI:18420"/>
    </ligand>
</feature>
<evidence type="ECO:0000256" key="11">
    <source>
        <dbReference type="HAMAP-Rule" id="MF_00101"/>
    </source>
</evidence>
<comment type="cofactor">
    <cofactor evidence="1 11">
        <name>Mg(2+)</name>
        <dbReference type="ChEBI" id="CHEBI:18420"/>
    </cofactor>
</comment>
<gene>
    <name evidence="11" type="primary">acpS</name>
    <name evidence="13" type="ORF">FD04_GL002353</name>
</gene>
<dbReference type="GO" id="GO:0019878">
    <property type="term" value="P:lysine biosynthetic process via aminoadipic acid"/>
    <property type="evidence" value="ECO:0007669"/>
    <property type="project" value="TreeGrafter"/>
</dbReference>
<dbReference type="PANTHER" id="PTHR12215">
    <property type="entry name" value="PHOSPHOPANTETHEINE TRANSFERASE"/>
    <property type="match status" value="1"/>
</dbReference>
<dbReference type="InterPro" id="IPR037143">
    <property type="entry name" value="4-PPantetheinyl_Trfase_dom_sf"/>
</dbReference>
<dbReference type="GO" id="GO:0005829">
    <property type="term" value="C:cytosol"/>
    <property type="evidence" value="ECO:0007669"/>
    <property type="project" value="TreeGrafter"/>
</dbReference>
<name>A0A0R1M1Z8_9LACO</name>
<dbReference type="STRING" id="1423776.FD04_GL002353"/>
<dbReference type="EMBL" id="AZEE01000017">
    <property type="protein sequence ID" value="KRK99169.1"/>
    <property type="molecule type" value="Genomic_DNA"/>
</dbReference>
<keyword evidence="7 11" id="KW-0276">Fatty acid metabolism</keyword>
<proteinExistence type="inferred from homology"/>
<comment type="similarity">
    <text evidence="2">Belongs to the P-Pant transferase superfamily. Gsp/Sfp/HetI/AcpT family.</text>
</comment>
<dbReference type="PANTHER" id="PTHR12215:SF10">
    <property type="entry name" value="L-AMINOADIPATE-SEMIALDEHYDE DEHYDROGENASE-PHOSPHOPANTETHEINYL TRANSFERASE"/>
    <property type="match status" value="1"/>
</dbReference>
<dbReference type="EC" id="2.7.8.7" evidence="11"/>
<evidence type="ECO:0000256" key="5">
    <source>
        <dbReference type="ARBA" id="ARBA00022679"/>
    </source>
</evidence>
<keyword evidence="4 11" id="KW-0444">Lipid biosynthesis</keyword>
<dbReference type="InterPro" id="IPR008278">
    <property type="entry name" value="4-PPantetheinyl_Trfase_dom"/>
</dbReference>
<dbReference type="GO" id="GO:0000287">
    <property type="term" value="F:magnesium ion binding"/>
    <property type="evidence" value="ECO:0007669"/>
    <property type="project" value="UniProtKB-UniRule"/>
</dbReference>
<dbReference type="NCBIfam" id="TIGR00516">
    <property type="entry name" value="acpS"/>
    <property type="match status" value="1"/>
</dbReference>
<evidence type="ECO:0000256" key="4">
    <source>
        <dbReference type="ARBA" id="ARBA00022516"/>
    </source>
</evidence>
<dbReference type="InterPro" id="IPR002582">
    <property type="entry name" value="ACPS"/>
</dbReference>
<comment type="function">
    <text evidence="11">Transfers the 4'-phosphopantetheine moiety from coenzyme A to a Ser of acyl-carrier-protein.</text>
</comment>
<evidence type="ECO:0000256" key="2">
    <source>
        <dbReference type="ARBA" id="ARBA00010990"/>
    </source>
</evidence>
<dbReference type="InterPro" id="IPR050559">
    <property type="entry name" value="P-Pant_transferase_sf"/>
</dbReference>
<evidence type="ECO:0000256" key="1">
    <source>
        <dbReference type="ARBA" id="ARBA00001946"/>
    </source>
</evidence>
<evidence type="ECO:0000256" key="6">
    <source>
        <dbReference type="ARBA" id="ARBA00022723"/>
    </source>
</evidence>
<protein>
    <recommendedName>
        <fullName evidence="11">Holo-[acyl-carrier-protein] synthase</fullName>
        <shortName evidence="11">Holo-ACP synthase</shortName>
        <ecNumber evidence="11">2.7.8.7</ecNumber>
    </recommendedName>
    <alternativeName>
        <fullName evidence="11">4'-phosphopantetheinyl transferase AcpS</fullName>
    </alternativeName>
</protein>
<organism evidence="13 14">
    <name type="scientific">Secundilactobacillus odoratitofui DSM 19909 = JCM 15043</name>
    <dbReference type="NCBI Taxonomy" id="1423776"/>
    <lineage>
        <taxon>Bacteria</taxon>
        <taxon>Bacillati</taxon>
        <taxon>Bacillota</taxon>
        <taxon>Bacilli</taxon>
        <taxon>Lactobacillales</taxon>
        <taxon>Lactobacillaceae</taxon>
        <taxon>Secundilactobacillus</taxon>
    </lineage>
</organism>
<dbReference type="NCBIfam" id="TIGR00556">
    <property type="entry name" value="pantethn_trn"/>
    <property type="match status" value="1"/>
</dbReference>
<reference evidence="13 14" key="1">
    <citation type="journal article" date="2015" name="Genome Announc.">
        <title>Expanding the biotechnology potential of lactobacilli through comparative genomics of 213 strains and associated genera.</title>
        <authorList>
            <person name="Sun Z."/>
            <person name="Harris H.M."/>
            <person name="McCann A."/>
            <person name="Guo C."/>
            <person name="Argimon S."/>
            <person name="Zhang W."/>
            <person name="Yang X."/>
            <person name="Jeffery I.B."/>
            <person name="Cooney J.C."/>
            <person name="Kagawa T.F."/>
            <person name="Liu W."/>
            <person name="Song Y."/>
            <person name="Salvetti E."/>
            <person name="Wrobel A."/>
            <person name="Rasinkangas P."/>
            <person name="Parkhill J."/>
            <person name="Rea M.C."/>
            <person name="O'Sullivan O."/>
            <person name="Ritari J."/>
            <person name="Douillard F.P."/>
            <person name="Paul Ross R."/>
            <person name="Yang R."/>
            <person name="Briner A.E."/>
            <person name="Felis G.E."/>
            <person name="de Vos W.M."/>
            <person name="Barrangou R."/>
            <person name="Klaenhammer T.R."/>
            <person name="Caufield P.W."/>
            <person name="Cui Y."/>
            <person name="Zhang H."/>
            <person name="O'Toole P.W."/>
        </authorList>
    </citation>
    <scope>NUCLEOTIDE SEQUENCE [LARGE SCALE GENOMIC DNA]</scope>
    <source>
        <strain evidence="13 14">DSM 19909</strain>
    </source>
</reference>
<evidence type="ECO:0000256" key="10">
    <source>
        <dbReference type="ARBA" id="ARBA00023160"/>
    </source>
</evidence>
<dbReference type="Proteomes" id="UP000051160">
    <property type="component" value="Unassembled WGS sequence"/>
</dbReference>
<evidence type="ECO:0000256" key="7">
    <source>
        <dbReference type="ARBA" id="ARBA00022832"/>
    </source>
</evidence>
<accession>A0A0R1M1Z8</accession>
<comment type="subcellular location">
    <subcellularLocation>
        <location evidence="11">Cytoplasm</location>
    </subcellularLocation>
</comment>
<dbReference type="InterPro" id="IPR004568">
    <property type="entry name" value="Ppantetheine-prot_Trfase_dom"/>
</dbReference>
<dbReference type="SUPFAM" id="SSF56214">
    <property type="entry name" value="4'-phosphopantetheinyl transferase"/>
    <property type="match status" value="1"/>
</dbReference>
<evidence type="ECO:0000313" key="13">
    <source>
        <dbReference type="EMBL" id="KRK99169.1"/>
    </source>
</evidence>
<evidence type="ECO:0000313" key="14">
    <source>
        <dbReference type="Proteomes" id="UP000051160"/>
    </source>
</evidence>
<dbReference type="AlphaFoldDB" id="A0A0R1M1Z8"/>
<comment type="caution">
    <text evidence="13">The sequence shown here is derived from an EMBL/GenBank/DDBJ whole genome shotgun (WGS) entry which is preliminary data.</text>
</comment>
<dbReference type="OrthoDB" id="517356at2"/>
<keyword evidence="3 11" id="KW-0963">Cytoplasm</keyword>
<dbReference type="Pfam" id="PF01648">
    <property type="entry name" value="ACPS"/>
    <property type="match status" value="1"/>
</dbReference>
<keyword evidence="14" id="KW-1185">Reference proteome</keyword>
<dbReference type="GO" id="GO:0006633">
    <property type="term" value="P:fatty acid biosynthetic process"/>
    <property type="evidence" value="ECO:0007669"/>
    <property type="project" value="UniProtKB-UniRule"/>
</dbReference>
<evidence type="ECO:0000256" key="3">
    <source>
        <dbReference type="ARBA" id="ARBA00022490"/>
    </source>
</evidence>
<evidence type="ECO:0000256" key="8">
    <source>
        <dbReference type="ARBA" id="ARBA00022842"/>
    </source>
</evidence>
<dbReference type="Gene3D" id="3.90.470.20">
    <property type="entry name" value="4'-phosphopantetheinyl transferase domain"/>
    <property type="match status" value="1"/>
</dbReference>
<sequence>MIYGIGVDIEEIDRIRKMADRQHFVTKVLTPNEVAVYEALSDKRSAEFLAGRWSAKEAYSKALGTGIGHAVSFQDVEILDDETGKPVLVQHPFEGNGFVSISHTRDLVMTQVLLEGVSEK</sequence>
<dbReference type="HAMAP" id="MF_00101">
    <property type="entry name" value="AcpS"/>
    <property type="match status" value="1"/>
</dbReference>
<keyword evidence="8 11" id="KW-0460">Magnesium</keyword>
<comment type="similarity">
    <text evidence="11">Belongs to the P-Pant transferase superfamily. AcpS family.</text>
</comment>
<dbReference type="PATRIC" id="fig|1423776.4.peg.2387"/>
<keyword evidence="5 11" id="KW-0808">Transferase</keyword>
<keyword evidence="9 11" id="KW-0443">Lipid metabolism</keyword>
<keyword evidence="10 11" id="KW-0275">Fatty acid biosynthesis</keyword>
<dbReference type="RefSeq" id="WP_054702563.1">
    <property type="nucleotide sequence ID" value="NZ_AZEE01000017.1"/>
</dbReference>
<evidence type="ECO:0000259" key="12">
    <source>
        <dbReference type="Pfam" id="PF01648"/>
    </source>
</evidence>
<feature type="domain" description="4'-phosphopantetheinyl transferase" evidence="12">
    <location>
        <begin position="4"/>
        <end position="102"/>
    </location>
</feature>
<dbReference type="GO" id="GO:0008897">
    <property type="term" value="F:holo-[acyl-carrier-protein] synthase activity"/>
    <property type="evidence" value="ECO:0007669"/>
    <property type="project" value="UniProtKB-UniRule"/>
</dbReference>
<evidence type="ECO:0000256" key="9">
    <source>
        <dbReference type="ARBA" id="ARBA00023098"/>
    </source>
</evidence>